<name>A0A2P2PZN8_RHIMU</name>
<organism evidence="1">
    <name type="scientific">Rhizophora mucronata</name>
    <name type="common">Asiatic mangrove</name>
    <dbReference type="NCBI Taxonomy" id="61149"/>
    <lineage>
        <taxon>Eukaryota</taxon>
        <taxon>Viridiplantae</taxon>
        <taxon>Streptophyta</taxon>
        <taxon>Embryophyta</taxon>
        <taxon>Tracheophyta</taxon>
        <taxon>Spermatophyta</taxon>
        <taxon>Magnoliopsida</taxon>
        <taxon>eudicotyledons</taxon>
        <taxon>Gunneridae</taxon>
        <taxon>Pentapetalae</taxon>
        <taxon>rosids</taxon>
        <taxon>fabids</taxon>
        <taxon>Malpighiales</taxon>
        <taxon>Rhizophoraceae</taxon>
        <taxon>Rhizophora</taxon>
    </lineage>
</organism>
<evidence type="ECO:0000313" key="1">
    <source>
        <dbReference type="EMBL" id="MBX60202.1"/>
    </source>
</evidence>
<reference evidence="1" key="1">
    <citation type="submission" date="2018-02" db="EMBL/GenBank/DDBJ databases">
        <title>Rhizophora mucronata_Transcriptome.</title>
        <authorList>
            <person name="Meera S.P."/>
            <person name="Sreeshan A."/>
            <person name="Augustine A."/>
        </authorList>
    </citation>
    <scope>NUCLEOTIDE SEQUENCE</scope>
    <source>
        <tissue evidence="1">Leaf</tissue>
    </source>
</reference>
<proteinExistence type="predicted"/>
<dbReference type="AlphaFoldDB" id="A0A2P2PZN8"/>
<dbReference type="EMBL" id="GGEC01079718">
    <property type="protein sequence ID" value="MBX60202.1"/>
    <property type="molecule type" value="Transcribed_RNA"/>
</dbReference>
<accession>A0A2P2PZN8</accession>
<sequence length="24" mass="2904">MQYQSYLCITFSGTKQNHRVTKRN</sequence>
<protein>
    <submittedName>
        <fullName evidence="1">Uncharacterized protein</fullName>
    </submittedName>
</protein>